<name>A0A1G4G9S1_9BACT</name>
<dbReference type="Proteomes" id="UP000178485">
    <property type="component" value="Chromosome i"/>
</dbReference>
<dbReference type="RefSeq" id="WP_071137606.1">
    <property type="nucleotide sequence ID" value="NZ_DUQN01000011.1"/>
</dbReference>
<sequence length="116" mass="13614">MKRDYRNITTKWLLSALFIAYIGSITLFTHTHVINHVRYVHSHPFKKNEKRQHTHSENQLFLLAQFCQTQLTPDVVCDFDLSVRPTLFVDISIDLYVADYASKRFTNSYLRAPPVV</sequence>
<keyword evidence="1" id="KW-1133">Transmembrane helix</keyword>
<keyword evidence="1" id="KW-0472">Membrane</keyword>
<reference evidence="2 3" key="1">
    <citation type="submission" date="2016-08" db="EMBL/GenBank/DDBJ databases">
        <authorList>
            <person name="Seilhamer J.J."/>
        </authorList>
    </citation>
    <scope>NUCLEOTIDE SEQUENCE [LARGE SCALE GENOMIC DNA]</scope>
    <source>
        <strain evidence="2">ING2-E5A</strain>
    </source>
</reference>
<dbReference type="KEGG" id="pmuc:ING2E5A_2497"/>
<dbReference type="EMBL" id="LT608328">
    <property type="protein sequence ID" value="SCM59294.1"/>
    <property type="molecule type" value="Genomic_DNA"/>
</dbReference>
<keyword evidence="1" id="KW-0812">Transmembrane</keyword>
<gene>
    <name evidence="2" type="ORF">ING2E5A_2497</name>
</gene>
<feature type="transmembrane region" description="Helical" evidence="1">
    <location>
        <begin position="12"/>
        <end position="33"/>
    </location>
</feature>
<organism evidence="2 3">
    <name type="scientific">Petrimonas mucosa</name>
    <dbReference type="NCBI Taxonomy" id="1642646"/>
    <lineage>
        <taxon>Bacteria</taxon>
        <taxon>Pseudomonadati</taxon>
        <taxon>Bacteroidota</taxon>
        <taxon>Bacteroidia</taxon>
        <taxon>Bacteroidales</taxon>
        <taxon>Dysgonomonadaceae</taxon>
        <taxon>Petrimonas</taxon>
    </lineage>
</organism>
<evidence type="ECO:0000313" key="3">
    <source>
        <dbReference type="Proteomes" id="UP000178485"/>
    </source>
</evidence>
<keyword evidence="3" id="KW-1185">Reference proteome</keyword>
<evidence type="ECO:0000313" key="2">
    <source>
        <dbReference type="EMBL" id="SCM59294.1"/>
    </source>
</evidence>
<proteinExistence type="predicted"/>
<protein>
    <submittedName>
        <fullName evidence="2">Uncharacterized protein</fullName>
    </submittedName>
</protein>
<dbReference type="STRING" id="1642646.ING2E5A_2497"/>
<dbReference type="AlphaFoldDB" id="A0A1G4G9S1"/>
<accession>A0A1G4G9S1</accession>
<evidence type="ECO:0000256" key="1">
    <source>
        <dbReference type="SAM" id="Phobius"/>
    </source>
</evidence>